<sequence length="147" mass="16341">MAAQKLTRGRLIQIIVLMIVLITAFIWRTVTYQKPPVITNQAKVCNLNTGNCTFTIDTKPVTISLLPLDPKANIPLQLHISNIAVNPSATVNGISMNMGILPVIFKQQKEGWLGEFTVPQCTADKMTWAINIKINNNIYTSEFTVTK</sequence>
<accession>A0A1Y6KTI9</accession>
<dbReference type="Proteomes" id="UP000196485">
    <property type="component" value="Unassembled WGS sequence"/>
</dbReference>
<evidence type="ECO:0000313" key="3">
    <source>
        <dbReference type="Proteomes" id="UP000196485"/>
    </source>
</evidence>
<keyword evidence="3" id="KW-1185">Reference proteome</keyword>
<keyword evidence="1" id="KW-0812">Transmembrane</keyword>
<evidence type="ECO:0000256" key="1">
    <source>
        <dbReference type="SAM" id="Phobius"/>
    </source>
</evidence>
<dbReference type="EMBL" id="FYAH01000001">
    <property type="protein sequence ID" value="SMY15510.1"/>
    <property type="molecule type" value="Genomic_DNA"/>
</dbReference>
<keyword evidence="1" id="KW-1133">Transmembrane helix</keyword>
<dbReference type="RefSeq" id="WP_087819740.1">
    <property type="nucleotide sequence ID" value="NZ_FYAH01000001.1"/>
</dbReference>
<dbReference type="AlphaFoldDB" id="A0A1Y6KTI9"/>
<protein>
    <submittedName>
        <fullName evidence="2">Uncharacterized protein</fullName>
    </submittedName>
</protein>
<organism evidence="2 3">
    <name type="scientific">Photobacterium aquimaris</name>
    <dbReference type="NCBI Taxonomy" id="512643"/>
    <lineage>
        <taxon>Bacteria</taxon>
        <taxon>Pseudomonadati</taxon>
        <taxon>Pseudomonadota</taxon>
        <taxon>Gammaproteobacteria</taxon>
        <taxon>Vibrionales</taxon>
        <taxon>Vibrionaceae</taxon>
        <taxon>Photobacterium</taxon>
    </lineage>
</organism>
<proteinExistence type="predicted"/>
<reference evidence="3" key="1">
    <citation type="submission" date="2017-06" db="EMBL/GenBank/DDBJ databases">
        <authorList>
            <person name="Rodrigo-Torres L."/>
            <person name="Arahal R. D."/>
            <person name="Lucena T."/>
        </authorList>
    </citation>
    <scope>NUCLEOTIDE SEQUENCE [LARGE SCALE GENOMIC DNA]</scope>
    <source>
        <strain evidence="3">type strain: CECT 9192</strain>
    </source>
</reference>
<gene>
    <name evidence="2" type="ORF">PAQU9191_00733</name>
</gene>
<feature type="transmembrane region" description="Helical" evidence="1">
    <location>
        <begin position="12"/>
        <end position="30"/>
    </location>
</feature>
<evidence type="ECO:0000313" key="2">
    <source>
        <dbReference type="EMBL" id="SMY15510.1"/>
    </source>
</evidence>
<keyword evidence="1" id="KW-0472">Membrane</keyword>
<name>A0A1Y6KTI9_9GAMM</name>